<dbReference type="FunFam" id="3.30.160.60:FF:000952">
    <property type="entry name" value="RE1-silencing transcription factor B"/>
    <property type="match status" value="1"/>
</dbReference>
<dbReference type="AlphaFoldDB" id="A0A2K6BUF9"/>
<organism evidence="14 15">
    <name type="scientific">Macaca nemestrina</name>
    <name type="common">Pig-tailed macaque</name>
    <dbReference type="NCBI Taxonomy" id="9545"/>
    <lineage>
        <taxon>Eukaryota</taxon>
        <taxon>Metazoa</taxon>
        <taxon>Chordata</taxon>
        <taxon>Craniata</taxon>
        <taxon>Vertebrata</taxon>
        <taxon>Euteleostomi</taxon>
        <taxon>Mammalia</taxon>
        <taxon>Eutheria</taxon>
        <taxon>Euarchontoglires</taxon>
        <taxon>Primates</taxon>
        <taxon>Haplorrhini</taxon>
        <taxon>Catarrhini</taxon>
        <taxon>Cercopithecidae</taxon>
        <taxon>Cercopithecinae</taxon>
        <taxon>Macaca</taxon>
    </lineage>
</organism>
<dbReference type="Ensembl" id="ENSMNET00000039251.1">
    <property type="protein sequence ID" value="ENSMNEP00000015044.1"/>
    <property type="gene ID" value="ENSMNEG00000031657.1"/>
</dbReference>
<name>A0A2K6BUF9_MACNE</name>
<evidence type="ECO:0000256" key="6">
    <source>
        <dbReference type="ARBA" id="ARBA00022737"/>
    </source>
</evidence>
<dbReference type="GO" id="GO:0001227">
    <property type="term" value="F:DNA-binding transcription repressor activity, RNA polymerase II-specific"/>
    <property type="evidence" value="ECO:0007669"/>
    <property type="project" value="TreeGrafter"/>
</dbReference>
<keyword evidence="5" id="KW-0479">Metal-binding</keyword>
<dbReference type="PANTHER" id="PTHR24403:SF102">
    <property type="entry name" value="RE1-SILENCING TRANSCRIPTION FACTOR"/>
    <property type="match status" value="1"/>
</dbReference>
<keyword evidence="15" id="KW-1185">Reference proteome</keyword>
<evidence type="ECO:0000313" key="14">
    <source>
        <dbReference type="Ensembl" id="ENSMNEP00000015044.1"/>
    </source>
</evidence>
<dbReference type="GeneTree" id="ENSGT00940000155341"/>
<dbReference type="InterPro" id="IPR057281">
    <property type="entry name" value="Zfn-C2H2_REST"/>
</dbReference>
<accession>A0A2K6BUF9</accession>
<dbReference type="GO" id="GO:0008270">
    <property type="term" value="F:zinc ion binding"/>
    <property type="evidence" value="ECO:0007669"/>
    <property type="project" value="UniProtKB-KW"/>
</dbReference>
<dbReference type="Bgee" id="ENSMNEG00000031657">
    <property type="expression patterns" value="Expressed in cerebellum and 2 other cell types or tissues"/>
</dbReference>
<evidence type="ECO:0000313" key="15">
    <source>
        <dbReference type="Proteomes" id="UP000233120"/>
    </source>
</evidence>
<evidence type="ECO:0000259" key="13">
    <source>
        <dbReference type="Pfam" id="PF24540"/>
    </source>
</evidence>
<evidence type="ECO:0000256" key="10">
    <source>
        <dbReference type="ARBA" id="ARBA00023163"/>
    </source>
</evidence>
<evidence type="ECO:0000256" key="11">
    <source>
        <dbReference type="ARBA" id="ARBA00023242"/>
    </source>
</evidence>
<sequence length="267" mass="29882">MATQVMGESSGEGLFTGNGDVGMALPNGMYDLHDLSKAELGAPQPVMLANVAFTGKVNGSCCDYPVREERQMAKLMPVGDNNFSDSEPHGLRRLELSVVELQPVFEASAAPEIYSSNKELPPETPGTEDNGKNSKTKSFCCKSCQYEAESEERFVHRLRVHSAKKFFVEERRAEKQAKARECGSSTAEEGDFSKVRIRCDRCGYNTNRYDPYTAHLKRHTRAGDNERVYKCIICTYTTVSDVFGKCKPGIRRHNYSSKNITWEIPKP</sequence>
<keyword evidence="10" id="KW-0804">Transcription</keyword>
<dbReference type="GO" id="GO:0005634">
    <property type="term" value="C:nucleus"/>
    <property type="evidence" value="ECO:0007669"/>
    <property type="project" value="UniProtKB-SubCell"/>
</dbReference>
<dbReference type="Proteomes" id="UP000233120">
    <property type="component" value="Unassembled WGS sequence"/>
</dbReference>
<evidence type="ECO:0000256" key="1">
    <source>
        <dbReference type="ARBA" id="ARBA00004123"/>
    </source>
</evidence>
<keyword evidence="7" id="KW-0863">Zinc-finger</keyword>
<dbReference type="Pfam" id="PF24540">
    <property type="entry name" value="zf-C2H2_REST"/>
    <property type="match status" value="1"/>
</dbReference>
<comment type="subcellular location">
    <subcellularLocation>
        <location evidence="2">Cytoplasm</location>
    </subcellularLocation>
    <subcellularLocation>
        <location evidence="1">Nucleus</location>
    </subcellularLocation>
</comment>
<dbReference type="InterPro" id="IPR050688">
    <property type="entry name" value="Zinc_finger/UBP_domain"/>
</dbReference>
<feature type="region of interest" description="Disordered" evidence="12">
    <location>
        <begin position="112"/>
        <end position="134"/>
    </location>
</feature>
<keyword evidence="4" id="KW-0678">Repressor</keyword>
<keyword evidence="3" id="KW-0963">Cytoplasm</keyword>
<feature type="domain" description="REST-like C2H2-type zinc finger" evidence="13">
    <location>
        <begin position="137"/>
        <end position="166"/>
    </location>
</feature>
<dbReference type="GO" id="GO:0045944">
    <property type="term" value="P:positive regulation of transcription by RNA polymerase II"/>
    <property type="evidence" value="ECO:0007669"/>
    <property type="project" value="TreeGrafter"/>
</dbReference>
<reference evidence="14" key="2">
    <citation type="submission" date="2025-09" db="UniProtKB">
        <authorList>
            <consortium name="Ensembl"/>
        </authorList>
    </citation>
    <scope>IDENTIFICATION</scope>
</reference>
<keyword evidence="6" id="KW-0677">Repeat</keyword>
<dbReference type="GO" id="GO:0045665">
    <property type="term" value="P:negative regulation of neuron differentiation"/>
    <property type="evidence" value="ECO:0007669"/>
    <property type="project" value="TreeGrafter"/>
</dbReference>
<evidence type="ECO:0000256" key="9">
    <source>
        <dbReference type="ARBA" id="ARBA00023015"/>
    </source>
</evidence>
<evidence type="ECO:0000256" key="3">
    <source>
        <dbReference type="ARBA" id="ARBA00022490"/>
    </source>
</evidence>
<protein>
    <recommendedName>
        <fullName evidence="13">REST-like C2H2-type zinc finger domain-containing protein</fullName>
    </recommendedName>
</protein>
<keyword evidence="11" id="KW-0539">Nucleus</keyword>
<dbReference type="GO" id="GO:0000976">
    <property type="term" value="F:transcription cis-regulatory region binding"/>
    <property type="evidence" value="ECO:0007669"/>
    <property type="project" value="TreeGrafter"/>
</dbReference>
<reference evidence="14" key="1">
    <citation type="submission" date="2025-08" db="UniProtKB">
        <authorList>
            <consortium name="Ensembl"/>
        </authorList>
    </citation>
    <scope>IDENTIFICATION</scope>
</reference>
<dbReference type="Gene3D" id="3.30.160.60">
    <property type="entry name" value="Classic Zinc Finger"/>
    <property type="match status" value="1"/>
</dbReference>
<proteinExistence type="predicted"/>
<evidence type="ECO:0000256" key="4">
    <source>
        <dbReference type="ARBA" id="ARBA00022491"/>
    </source>
</evidence>
<evidence type="ECO:0000256" key="2">
    <source>
        <dbReference type="ARBA" id="ARBA00004496"/>
    </source>
</evidence>
<dbReference type="PANTHER" id="PTHR24403">
    <property type="entry name" value="ZINC FINGER PROTEIN"/>
    <property type="match status" value="1"/>
</dbReference>
<dbReference type="GO" id="GO:0017053">
    <property type="term" value="C:transcription repressor complex"/>
    <property type="evidence" value="ECO:0007669"/>
    <property type="project" value="TreeGrafter"/>
</dbReference>
<dbReference type="STRING" id="9545.ENSMNEP00000015044"/>
<dbReference type="GO" id="GO:0005737">
    <property type="term" value="C:cytoplasm"/>
    <property type="evidence" value="ECO:0007669"/>
    <property type="project" value="UniProtKB-SubCell"/>
</dbReference>
<evidence type="ECO:0000256" key="12">
    <source>
        <dbReference type="SAM" id="MobiDB-lite"/>
    </source>
</evidence>
<keyword evidence="8" id="KW-0862">Zinc</keyword>
<evidence type="ECO:0000256" key="8">
    <source>
        <dbReference type="ARBA" id="ARBA00022833"/>
    </source>
</evidence>
<evidence type="ECO:0000256" key="7">
    <source>
        <dbReference type="ARBA" id="ARBA00022771"/>
    </source>
</evidence>
<keyword evidence="9" id="KW-0805">Transcription regulation</keyword>
<evidence type="ECO:0000256" key="5">
    <source>
        <dbReference type="ARBA" id="ARBA00022723"/>
    </source>
</evidence>